<dbReference type="Gene3D" id="1.20.1250.40">
    <property type="match status" value="1"/>
</dbReference>
<evidence type="ECO:0000256" key="1">
    <source>
        <dbReference type="ARBA" id="ARBA00004123"/>
    </source>
</evidence>
<dbReference type="GO" id="GO:0030880">
    <property type="term" value="C:RNA polymerase complex"/>
    <property type="evidence" value="ECO:0007669"/>
    <property type="project" value="InterPro"/>
</dbReference>
<dbReference type="InterPro" id="IPR006590">
    <property type="entry name" value="RNA_pol_Rpb4/RPC9_core"/>
</dbReference>
<organism evidence="6 7">
    <name type="scientific">Imshaugia aleurites</name>
    <dbReference type="NCBI Taxonomy" id="172621"/>
    <lineage>
        <taxon>Eukaryota</taxon>
        <taxon>Fungi</taxon>
        <taxon>Dikarya</taxon>
        <taxon>Ascomycota</taxon>
        <taxon>Pezizomycotina</taxon>
        <taxon>Lecanoromycetes</taxon>
        <taxon>OSLEUM clade</taxon>
        <taxon>Lecanoromycetidae</taxon>
        <taxon>Lecanorales</taxon>
        <taxon>Lecanorineae</taxon>
        <taxon>Parmeliaceae</taxon>
        <taxon>Imshaugia</taxon>
    </lineage>
</organism>
<evidence type="ECO:0000256" key="4">
    <source>
        <dbReference type="SAM" id="MobiDB-lite"/>
    </source>
</evidence>
<dbReference type="EMBL" id="CAJPDT010000024">
    <property type="protein sequence ID" value="CAF9919955.1"/>
    <property type="molecule type" value="Genomic_DNA"/>
</dbReference>
<comment type="subcellular location">
    <subcellularLocation>
        <location evidence="1">Nucleus</location>
    </subcellularLocation>
</comment>
<dbReference type="GO" id="GO:0005634">
    <property type="term" value="C:nucleus"/>
    <property type="evidence" value="ECO:0007669"/>
    <property type="project" value="UniProtKB-SubCell"/>
</dbReference>
<proteinExistence type="inferred from homology"/>
<dbReference type="InterPro" id="IPR038324">
    <property type="entry name" value="Rpb4/RPC9_sf"/>
</dbReference>
<dbReference type="GO" id="GO:0006352">
    <property type="term" value="P:DNA-templated transcription initiation"/>
    <property type="evidence" value="ECO:0007669"/>
    <property type="project" value="InterPro"/>
</dbReference>
<evidence type="ECO:0000256" key="3">
    <source>
        <dbReference type="ARBA" id="ARBA00025724"/>
    </source>
</evidence>
<name>A0A8H3ILP8_9LECA</name>
<dbReference type="Proteomes" id="UP000664534">
    <property type="component" value="Unassembled WGS sequence"/>
</dbReference>
<sequence>MAQTNAAAPTSRAREQVGGDEEATSDLKLGEFQNVHSMSLSEARALIIAILAHRATTKKVEETETLIKTQDYLDVFARFKNTENITAVERVLGAHPQLEPFEKSQLGMAPLIHLYKIIKAKRTDDAASLCCESAEEAKTLIPSLTNKITDVDLQEILDDITKLRTFVD</sequence>
<dbReference type="InterPro" id="IPR045222">
    <property type="entry name" value="Rpb4-like"/>
</dbReference>
<dbReference type="InterPro" id="IPR010997">
    <property type="entry name" value="HRDC-like_sf"/>
</dbReference>
<comment type="similarity">
    <text evidence="3">Belongs to the eukaryotic RPB4 RNA polymerase subunit family.</text>
</comment>
<evidence type="ECO:0000313" key="6">
    <source>
        <dbReference type="EMBL" id="CAF9919955.1"/>
    </source>
</evidence>
<dbReference type="Pfam" id="PF03874">
    <property type="entry name" value="RNA_pol_Rpb4"/>
    <property type="match status" value="2"/>
</dbReference>
<dbReference type="GO" id="GO:0000166">
    <property type="term" value="F:nucleotide binding"/>
    <property type="evidence" value="ECO:0007669"/>
    <property type="project" value="InterPro"/>
</dbReference>
<gene>
    <name evidence="6" type="primary">RPB4</name>
    <name evidence="6" type="ORF">IMSHALPRED_004777</name>
</gene>
<keyword evidence="2" id="KW-0539">Nucleus</keyword>
<evidence type="ECO:0000256" key="2">
    <source>
        <dbReference type="ARBA" id="ARBA00023242"/>
    </source>
</evidence>
<dbReference type="OrthoDB" id="2186918at2759"/>
<feature type="region of interest" description="Disordered" evidence="4">
    <location>
        <begin position="1"/>
        <end position="25"/>
    </location>
</feature>
<dbReference type="SUPFAM" id="SSF47819">
    <property type="entry name" value="HRDC-like"/>
    <property type="match status" value="1"/>
</dbReference>
<dbReference type="SMART" id="SM00657">
    <property type="entry name" value="RPOL4c"/>
    <property type="match status" value="1"/>
</dbReference>
<dbReference type="InterPro" id="IPR005574">
    <property type="entry name" value="Rpb4/RPC9"/>
</dbReference>
<protein>
    <submittedName>
        <fullName evidence="6">RNA polymerase B</fullName>
    </submittedName>
</protein>
<evidence type="ECO:0000259" key="5">
    <source>
        <dbReference type="SMART" id="SM00657"/>
    </source>
</evidence>
<reference evidence="6" key="1">
    <citation type="submission" date="2021-03" db="EMBL/GenBank/DDBJ databases">
        <authorList>
            <person name="Tagirdzhanova G."/>
        </authorList>
    </citation>
    <scope>NUCLEOTIDE SEQUENCE</scope>
</reference>
<dbReference type="AlphaFoldDB" id="A0A8H3ILP8"/>
<dbReference type="PANTHER" id="PTHR21297">
    <property type="entry name" value="DNA-DIRECTED RNA POLYMERASE II"/>
    <property type="match status" value="1"/>
</dbReference>
<keyword evidence="7" id="KW-1185">Reference proteome</keyword>
<evidence type="ECO:0000313" key="7">
    <source>
        <dbReference type="Proteomes" id="UP000664534"/>
    </source>
</evidence>
<comment type="caution">
    <text evidence="6">The sequence shown here is derived from an EMBL/GenBank/DDBJ whole genome shotgun (WGS) entry which is preliminary data.</text>
</comment>
<accession>A0A8H3ILP8</accession>
<feature type="domain" description="RNA polymerase Rpb4/RPC9 core" evidence="5">
    <location>
        <begin position="30"/>
        <end position="167"/>
    </location>
</feature>